<dbReference type="AlphaFoldDB" id="A0A367KMG8"/>
<proteinExistence type="predicted"/>
<evidence type="ECO:0000313" key="1">
    <source>
        <dbReference type="EMBL" id="RCI03396.1"/>
    </source>
</evidence>
<sequence>MPAAAIQGYHFSTSAVPQLVPTYLISDAKVTFSQNSVRLNPDENINIQVQFTQPLSNETHLIYGGYLKVSSSDMNTNATHESHIPYFGALGNQRDLPILDTKTGYPFIGDSNGHILNTSLVYNFATTKRHWQPSSVLHLYTRLGSPTAIIKFELVSEQDQVIGQLWDGQSHYVSRNDHSNDLYDYALDWSGRILDNRNKSNVAPNGSFRIRAKALKIFGHPDRIDDWETWLSPSFRINRI</sequence>
<organism evidence="1 2">
    <name type="scientific">Rhizopus stolonifer</name>
    <name type="common">Rhizopus nigricans</name>
    <dbReference type="NCBI Taxonomy" id="4846"/>
    <lineage>
        <taxon>Eukaryota</taxon>
        <taxon>Fungi</taxon>
        <taxon>Fungi incertae sedis</taxon>
        <taxon>Mucoromycota</taxon>
        <taxon>Mucoromycotina</taxon>
        <taxon>Mucoromycetes</taxon>
        <taxon>Mucorales</taxon>
        <taxon>Mucorineae</taxon>
        <taxon>Rhizopodaceae</taxon>
        <taxon>Rhizopus</taxon>
    </lineage>
</organism>
<gene>
    <name evidence="1" type="ORF">CU098_005965</name>
</gene>
<keyword evidence="2" id="KW-1185">Reference proteome</keyword>
<protein>
    <submittedName>
        <fullName evidence="1">Uncharacterized protein</fullName>
    </submittedName>
</protein>
<dbReference type="OrthoDB" id="2278604at2759"/>
<comment type="caution">
    <text evidence="1">The sequence shown here is derived from an EMBL/GenBank/DDBJ whole genome shotgun (WGS) entry which is preliminary data.</text>
</comment>
<dbReference type="STRING" id="4846.A0A367KMG8"/>
<name>A0A367KMG8_RHIST</name>
<evidence type="ECO:0000313" key="2">
    <source>
        <dbReference type="Proteomes" id="UP000253551"/>
    </source>
</evidence>
<dbReference type="Proteomes" id="UP000253551">
    <property type="component" value="Unassembled WGS sequence"/>
</dbReference>
<dbReference type="EMBL" id="PJQM01001034">
    <property type="protein sequence ID" value="RCI03396.1"/>
    <property type="molecule type" value="Genomic_DNA"/>
</dbReference>
<accession>A0A367KMG8</accession>
<reference evidence="1 2" key="1">
    <citation type="journal article" date="2018" name="G3 (Bethesda)">
        <title>Phylogenetic and Phylogenomic Definition of Rhizopus Species.</title>
        <authorList>
            <person name="Gryganskyi A.P."/>
            <person name="Golan J."/>
            <person name="Dolatabadi S."/>
            <person name="Mondo S."/>
            <person name="Robb S."/>
            <person name="Idnurm A."/>
            <person name="Muszewska A."/>
            <person name="Steczkiewicz K."/>
            <person name="Masonjones S."/>
            <person name="Liao H.L."/>
            <person name="Gajdeczka M.T."/>
            <person name="Anike F."/>
            <person name="Vuek A."/>
            <person name="Anishchenko I.M."/>
            <person name="Voigt K."/>
            <person name="de Hoog G.S."/>
            <person name="Smith M.E."/>
            <person name="Heitman J."/>
            <person name="Vilgalys R."/>
            <person name="Stajich J.E."/>
        </authorList>
    </citation>
    <scope>NUCLEOTIDE SEQUENCE [LARGE SCALE GENOMIC DNA]</scope>
    <source>
        <strain evidence="1 2">LSU 92-RS-03</strain>
    </source>
</reference>